<dbReference type="SUPFAM" id="SSF53187">
    <property type="entry name" value="Zn-dependent exopeptidases"/>
    <property type="match status" value="1"/>
</dbReference>
<dbReference type="EMBL" id="ADLK01000067">
    <property type="protein sequence ID" value="KMW09191.1"/>
    <property type="molecule type" value="Genomic_DNA"/>
</dbReference>
<comment type="caution">
    <text evidence="9">The sequence shown here is derived from an EMBL/GenBank/DDBJ whole genome shotgun (WGS) entry which is preliminary data.</text>
</comment>
<evidence type="ECO:0000256" key="2">
    <source>
        <dbReference type="ARBA" id="ARBA00022438"/>
    </source>
</evidence>
<dbReference type="Pfam" id="PF05343">
    <property type="entry name" value="Peptidase_M42"/>
    <property type="match status" value="1"/>
</dbReference>
<feature type="binding site" evidence="8">
    <location>
        <position position="255"/>
    </location>
    <ligand>
        <name>Zn(2+)</name>
        <dbReference type="ChEBI" id="CHEBI:29105"/>
        <label>1</label>
    </ligand>
</feature>
<dbReference type="Gene3D" id="2.40.30.40">
    <property type="entry name" value="Peptidase M42, domain 2"/>
    <property type="match status" value="1"/>
</dbReference>
<dbReference type="PATRIC" id="fig|742734.4.peg.659"/>
<evidence type="ECO:0000313" key="10">
    <source>
        <dbReference type="Proteomes" id="UP000037392"/>
    </source>
</evidence>
<keyword evidence="3" id="KW-0645">Protease</keyword>
<dbReference type="PIRSF" id="PIRSF001123">
    <property type="entry name" value="PepA_GA"/>
    <property type="match status" value="1"/>
</dbReference>
<feature type="binding site" evidence="8">
    <location>
        <position position="198"/>
    </location>
    <ligand>
        <name>Zn(2+)</name>
        <dbReference type="ChEBI" id="CHEBI:29105"/>
        <label>1</label>
    </ligand>
</feature>
<organism evidence="9 10">
    <name type="scientific">[Clostridium] citroniae WAL-19142</name>
    <dbReference type="NCBI Taxonomy" id="742734"/>
    <lineage>
        <taxon>Bacteria</taxon>
        <taxon>Bacillati</taxon>
        <taxon>Bacillota</taxon>
        <taxon>Clostridia</taxon>
        <taxon>Lachnospirales</taxon>
        <taxon>Lachnospiraceae</taxon>
        <taxon>Enterocloster</taxon>
    </lineage>
</organism>
<evidence type="ECO:0000256" key="6">
    <source>
        <dbReference type="PIRNR" id="PIRNR001123"/>
    </source>
</evidence>
<evidence type="ECO:0000256" key="8">
    <source>
        <dbReference type="PIRSR" id="PIRSR001123-2"/>
    </source>
</evidence>
<dbReference type="InterPro" id="IPR023367">
    <property type="entry name" value="Peptidase_M42_dom2"/>
</dbReference>
<feature type="binding site" evidence="8">
    <location>
        <position position="233"/>
    </location>
    <ligand>
        <name>Zn(2+)</name>
        <dbReference type="ChEBI" id="CHEBI:29105"/>
        <label>2</label>
    </ligand>
</feature>
<proteinExistence type="inferred from homology"/>
<evidence type="ECO:0000256" key="1">
    <source>
        <dbReference type="ARBA" id="ARBA00006272"/>
    </source>
</evidence>
<evidence type="ECO:0000256" key="7">
    <source>
        <dbReference type="PIRSR" id="PIRSR001123-1"/>
    </source>
</evidence>
<keyword evidence="2" id="KW-0031">Aminopeptidase</keyword>
<feature type="active site" description="Proton acceptor" evidence="7">
    <location>
        <position position="232"/>
    </location>
</feature>
<dbReference type="AlphaFoldDB" id="A0A0J9BA74"/>
<keyword evidence="5" id="KW-0378">Hydrolase</keyword>
<dbReference type="OrthoDB" id="9772053at2"/>
<accession>A0A0J9BA74</accession>
<dbReference type="Gene3D" id="3.40.630.10">
    <property type="entry name" value="Zn peptidases"/>
    <property type="match status" value="1"/>
</dbReference>
<dbReference type="PANTHER" id="PTHR32481">
    <property type="entry name" value="AMINOPEPTIDASE"/>
    <property type="match status" value="1"/>
</dbReference>
<dbReference type="SUPFAM" id="SSF101821">
    <property type="entry name" value="Aminopeptidase/glucanase lid domain"/>
    <property type="match status" value="1"/>
</dbReference>
<dbReference type="RefSeq" id="WP_045091379.1">
    <property type="nucleotide sequence ID" value="NZ_KQ235875.1"/>
</dbReference>
<dbReference type="Proteomes" id="UP000037392">
    <property type="component" value="Unassembled WGS sequence"/>
</dbReference>
<feature type="binding site" evidence="8">
    <location>
        <position position="198"/>
    </location>
    <ligand>
        <name>Zn(2+)</name>
        <dbReference type="ChEBI" id="CHEBI:29105"/>
        <label>2</label>
    </ligand>
</feature>
<reference evidence="9 10" key="1">
    <citation type="submission" date="2011-04" db="EMBL/GenBank/DDBJ databases">
        <title>The Genome Sequence of Clostridium citroniae WAL-19142.</title>
        <authorList>
            <consortium name="The Broad Institute Genome Sequencing Platform"/>
            <person name="Earl A."/>
            <person name="Ward D."/>
            <person name="Feldgarden M."/>
            <person name="Gevers D."/>
            <person name="Warren Y.A."/>
            <person name="Tyrrell K.L."/>
            <person name="Citron D.M."/>
            <person name="Goldstein E.J."/>
            <person name="Daigneault M."/>
            <person name="Allen-Vercoe E."/>
            <person name="Young S.K."/>
            <person name="Zeng Q."/>
            <person name="Gargeya S."/>
            <person name="Fitzgerald M."/>
            <person name="Haas B."/>
            <person name="Abouelleil A."/>
            <person name="Alvarado L."/>
            <person name="Arachchi H.M."/>
            <person name="Berlin A."/>
            <person name="Brown A."/>
            <person name="Chapman S.B."/>
            <person name="Chen Z."/>
            <person name="Dunbar C."/>
            <person name="Freedman E."/>
            <person name="Gearin G."/>
            <person name="Gellesch M."/>
            <person name="Goldberg J."/>
            <person name="Griggs A."/>
            <person name="Gujja S."/>
            <person name="Heilman E.R."/>
            <person name="Heiman D."/>
            <person name="Howarth C."/>
            <person name="Larson L."/>
            <person name="Lui A."/>
            <person name="MacDonald P.J."/>
            <person name="Mehta T."/>
            <person name="Montmayeur A."/>
            <person name="Murphy C."/>
            <person name="Neiman D."/>
            <person name="Pearson M."/>
            <person name="Priest M."/>
            <person name="Roberts A."/>
            <person name="Saif S."/>
            <person name="Shea T."/>
            <person name="Shenoy N."/>
            <person name="Sisk P."/>
            <person name="Stolte C."/>
            <person name="Sykes S."/>
            <person name="White J."/>
            <person name="Yandava C."/>
            <person name="Wortman J."/>
            <person name="Nusbaum C."/>
            <person name="Birren B."/>
        </authorList>
    </citation>
    <scope>NUCLEOTIDE SEQUENCE [LARGE SCALE GENOMIC DNA]</scope>
    <source>
        <strain evidence="9 10">WAL-19142</strain>
    </source>
</reference>
<feature type="binding site" evidence="8">
    <location>
        <position position="342"/>
    </location>
    <ligand>
        <name>Zn(2+)</name>
        <dbReference type="ChEBI" id="CHEBI:29105"/>
        <label>2</label>
    </ligand>
</feature>
<evidence type="ECO:0000313" key="9">
    <source>
        <dbReference type="EMBL" id="KMW09191.1"/>
    </source>
</evidence>
<dbReference type="InterPro" id="IPR008007">
    <property type="entry name" value="Peptidase_M42"/>
</dbReference>
<evidence type="ECO:0000256" key="5">
    <source>
        <dbReference type="ARBA" id="ARBA00022801"/>
    </source>
</evidence>
<comment type="similarity">
    <text evidence="1 6">Belongs to the peptidase M42 family.</text>
</comment>
<dbReference type="InterPro" id="IPR051464">
    <property type="entry name" value="Peptidase_M42_aminopept"/>
</dbReference>
<evidence type="ECO:0000256" key="3">
    <source>
        <dbReference type="ARBA" id="ARBA00022670"/>
    </source>
</evidence>
<dbReference type="PANTHER" id="PTHR32481:SF0">
    <property type="entry name" value="AMINOPEPTIDASE YPDE-RELATED"/>
    <property type="match status" value="1"/>
</dbReference>
<dbReference type="GO" id="GO:0006508">
    <property type="term" value="P:proteolysis"/>
    <property type="evidence" value="ECO:0007669"/>
    <property type="project" value="UniProtKB-KW"/>
</dbReference>
<evidence type="ECO:0008006" key="11">
    <source>
        <dbReference type="Google" id="ProtNLM"/>
    </source>
</evidence>
<feature type="binding site" evidence="8">
    <location>
        <position position="82"/>
    </location>
    <ligand>
        <name>Zn(2+)</name>
        <dbReference type="ChEBI" id="CHEBI:29105"/>
        <label>1</label>
    </ligand>
</feature>
<gene>
    <name evidence="9" type="ORF">HMPREF9470_00618</name>
</gene>
<sequence>MKLNIDMLRDLTGAFGPSGFEEEVVEVIGKYCRGMNVANDAMNNVYAWLADRDSTDQDNINLNNTGRVPADRKKPVIMLDAHTDECGFMVQGIMDNGLLNMIMLGGMDLASLPAHTVLIRTESGKKVRGIITSRPVHFMTEKEKNAPLDIQELYIDVGASSRAQVQEQYGIRVGDPAAPEVGFEYDREHGMCFGKAFDNRMGCACIIHTMEEIRKLEQEPAVDVVGAFAAQEEVGMRGAAVTSARVQPDLAIVFEGSPADDFYYGKEKAQGVLGAGVQIRCMDKSYITNPAFLRYAHELGDTLGIPYQDTVRRGGSTNAGKISLAGRAVPTLVLGIPSRYVHSHYNFCAAGDVQAAVKMAVEVIRGLDSHRIDLLMRKDILGRGL</sequence>
<evidence type="ECO:0000256" key="4">
    <source>
        <dbReference type="ARBA" id="ARBA00022723"/>
    </source>
</evidence>
<name>A0A0J9BA74_9FIRM</name>
<dbReference type="GO" id="GO:0004177">
    <property type="term" value="F:aminopeptidase activity"/>
    <property type="evidence" value="ECO:0007669"/>
    <property type="project" value="UniProtKB-UniRule"/>
</dbReference>
<keyword evidence="4 8" id="KW-0479">Metal-binding</keyword>
<dbReference type="GeneID" id="93165526"/>
<dbReference type="GO" id="GO:0046872">
    <property type="term" value="F:metal ion binding"/>
    <property type="evidence" value="ECO:0007669"/>
    <property type="project" value="UniProtKB-UniRule"/>
</dbReference>
<protein>
    <recommendedName>
        <fullName evidence="11">Peptidase M42 family protein</fullName>
    </recommendedName>
</protein>
<comment type="cofactor">
    <cofactor evidence="8">
        <name>a divalent metal cation</name>
        <dbReference type="ChEBI" id="CHEBI:60240"/>
    </cofactor>
    <text evidence="8">Binds 2 divalent metal cations per subunit.</text>
</comment>